<comment type="function">
    <text evidence="6">Ligates lysine onto the cytidine present at position 34 of the AUA codon-specific tRNA(Ile) that contains the anticodon CAU, in an ATP-dependent manner. Cytidine is converted to lysidine, thus changing the amino acid specificity of the tRNA from methionine to isoleucine.</text>
</comment>
<dbReference type="GO" id="GO:0032267">
    <property type="term" value="F:tRNA(Ile)-lysidine synthase activity"/>
    <property type="evidence" value="ECO:0007669"/>
    <property type="project" value="UniProtKB-EC"/>
</dbReference>
<feature type="binding site" evidence="6">
    <location>
        <begin position="59"/>
        <end position="64"/>
    </location>
    <ligand>
        <name>ATP</name>
        <dbReference type="ChEBI" id="CHEBI:30616"/>
    </ligand>
</feature>
<comment type="caution">
    <text evidence="8">The sequence shown here is derived from an EMBL/GenBank/DDBJ whole genome shotgun (WGS) entry which is preliminary data.</text>
</comment>
<dbReference type="GO" id="GO:0005524">
    <property type="term" value="F:ATP binding"/>
    <property type="evidence" value="ECO:0007669"/>
    <property type="project" value="UniProtKB-UniRule"/>
</dbReference>
<evidence type="ECO:0000313" key="8">
    <source>
        <dbReference type="EMBL" id="RAI03573.1"/>
    </source>
</evidence>
<evidence type="ECO:0000256" key="1">
    <source>
        <dbReference type="ARBA" id="ARBA00022598"/>
    </source>
</evidence>
<dbReference type="GO" id="GO:0005737">
    <property type="term" value="C:cytoplasm"/>
    <property type="evidence" value="ECO:0007669"/>
    <property type="project" value="UniProtKB-SubCell"/>
</dbReference>
<organism evidence="8 9">
    <name type="scientific">Acuticoccus sediminis</name>
    <dbReference type="NCBI Taxonomy" id="2184697"/>
    <lineage>
        <taxon>Bacteria</taxon>
        <taxon>Pseudomonadati</taxon>
        <taxon>Pseudomonadota</taxon>
        <taxon>Alphaproteobacteria</taxon>
        <taxon>Hyphomicrobiales</taxon>
        <taxon>Amorphaceae</taxon>
        <taxon>Acuticoccus</taxon>
    </lineage>
</organism>
<evidence type="ECO:0000256" key="4">
    <source>
        <dbReference type="ARBA" id="ARBA00022840"/>
    </source>
</evidence>
<reference evidence="8 9" key="1">
    <citation type="submission" date="2018-05" db="EMBL/GenBank/DDBJ databases">
        <title>Acuticoccus sediminis sp. nov., isolated from deep-sea sediment of Indian Ocean.</title>
        <authorList>
            <person name="Liu X."/>
            <person name="Lai Q."/>
            <person name="Du Y."/>
            <person name="Sun F."/>
            <person name="Zhang X."/>
            <person name="Wang S."/>
            <person name="Shao Z."/>
        </authorList>
    </citation>
    <scope>NUCLEOTIDE SEQUENCE [LARGE SCALE GENOMIC DNA]</scope>
    <source>
        <strain evidence="8 9">PTG4-2</strain>
    </source>
</reference>
<proteinExistence type="inferred from homology"/>
<keyword evidence="2 6" id="KW-0819">tRNA processing</keyword>
<comment type="domain">
    <text evidence="6">The N-terminal region contains the highly conserved SGGXDS motif, predicted to be a P-loop motif involved in ATP binding.</text>
</comment>
<dbReference type="PANTHER" id="PTHR43033:SF1">
    <property type="entry name" value="TRNA(ILE)-LYSIDINE SYNTHASE-RELATED"/>
    <property type="match status" value="1"/>
</dbReference>
<comment type="similarity">
    <text evidence="6">Belongs to the tRNA(Ile)-lysidine synthase family.</text>
</comment>
<evidence type="ECO:0000256" key="5">
    <source>
        <dbReference type="ARBA" id="ARBA00048539"/>
    </source>
</evidence>
<comment type="subcellular location">
    <subcellularLocation>
        <location evidence="6">Cytoplasm</location>
    </subcellularLocation>
</comment>
<keyword evidence="9" id="KW-1185">Reference proteome</keyword>
<gene>
    <name evidence="6 8" type="primary">tilS</name>
    <name evidence="8" type="ORF">DLJ53_03535</name>
</gene>
<dbReference type="Proteomes" id="UP000249590">
    <property type="component" value="Unassembled WGS sequence"/>
</dbReference>
<dbReference type="PANTHER" id="PTHR43033">
    <property type="entry name" value="TRNA(ILE)-LYSIDINE SYNTHASE-RELATED"/>
    <property type="match status" value="1"/>
</dbReference>
<comment type="catalytic activity">
    <reaction evidence="5 6">
        <text>cytidine(34) in tRNA(Ile2) + L-lysine + ATP = lysidine(34) in tRNA(Ile2) + AMP + diphosphate + H(+)</text>
        <dbReference type="Rhea" id="RHEA:43744"/>
        <dbReference type="Rhea" id="RHEA-COMP:10625"/>
        <dbReference type="Rhea" id="RHEA-COMP:10670"/>
        <dbReference type="ChEBI" id="CHEBI:15378"/>
        <dbReference type="ChEBI" id="CHEBI:30616"/>
        <dbReference type="ChEBI" id="CHEBI:32551"/>
        <dbReference type="ChEBI" id="CHEBI:33019"/>
        <dbReference type="ChEBI" id="CHEBI:82748"/>
        <dbReference type="ChEBI" id="CHEBI:83665"/>
        <dbReference type="ChEBI" id="CHEBI:456215"/>
        <dbReference type="EC" id="6.3.4.19"/>
    </reaction>
</comment>
<dbReference type="InterPro" id="IPR012094">
    <property type="entry name" value="tRNA_Ile_lys_synt"/>
</dbReference>
<evidence type="ECO:0000256" key="2">
    <source>
        <dbReference type="ARBA" id="ARBA00022694"/>
    </source>
</evidence>
<dbReference type="InterPro" id="IPR014729">
    <property type="entry name" value="Rossmann-like_a/b/a_fold"/>
</dbReference>
<dbReference type="InterPro" id="IPR011063">
    <property type="entry name" value="TilS/TtcA_N"/>
</dbReference>
<keyword evidence="1 6" id="KW-0436">Ligase</keyword>
<dbReference type="GO" id="GO:0006400">
    <property type="term" value="P:tRNA modification"/>
    <property type="evidence" value="ECO:0007669"/>
    <property type="project" value="UniProtKB-UniRule"/>
</dbReference>
<dbReference type="CDD" id="cd01992">
    <property type="entry name" value="TilS_N"/>
    <property type="match status" value="1"/>
</dbReference>
<keyword evidence="6" id="KW-0963">Cytoplasm</keyword>
<name>A0A8B2NW28_9HYPH</name>
<sequence>MLLAGGAVWRLPERQRQPARPGRGRAPHRQLRLIAATTAPFLDLALIDSVDGAIGLAVSGGGDSVALAVLLAEARPYRTFTVLTVDHGLRPEAAEECRFVADIAARLGFPCLALEANGPPVGSLQTWAREARYTAIAEAANAHGLAAIATGHTLDDQAETLLLRLARGSGLRGLAAMRPDAAHHGIRILRPLLAARREELRDALRQRGIPWRDDPSNENTAYDRIAMRELAPALAGVGLTAERLAATAAHLARASDLVDGLVADLLSAAMRRTPVGAVVLSVAPWAGVHEEVRLRALAEAVRIAGGLDFPPRFETLAAAATALLRGQATTLGRCRAVSRGGSIVLWRERRGIEAVTVAPGESAVFDGRYRVTVPAGMRPVRVAAAGSTGREWAARLWRHSPQRAVLMEAAMTTPAIHLCDQVVALPTMAVRRRDWPANGANVRPER</sequence>
<protein>
    <recommendedName>
        <fullName evidence="6">tRNA(Ile)-lysidine synthase</fullName>
        <ecNumber evidence="6">6.3.4.19</ecNumber>
    </recommendedName>
    <alternativeName>
        <fullName evidence="6">tRNA(Ile)-2-lysyl-cytidine synthase</fullName>
    </alternativeName>
    <alternativeName>
        <fullName evidence="6">tRNA(Ile)-lysidine synthetase</fullName>
    </alternativeName>
</protein>
<evidence type="ECO:0000256" key="6">
    <source>
        <dbReference type="HAMAP-Rule" id="MF_01161"/>
    </source>
</evidence>
<dbReference type="Pfam" id="PF01171">
    <property type="entry name" value="ATP_bind_3"/>
    <property type="match status" value="1"/>
</dbReference>
<feature type="domain" description="tRNA(Ile)-lysidine/2-thiocytidine synthase N-terminal" evidence="7">
    <location>
        <begin position="54"/>
        <end position="229"/>
    </location>
</feature>
<dbReference type="HAMAP" id="MF_01161">
    <property type="entry name" value="tRNA_Ile_lys_synt"/>
    <property type="match status" value="1"/>
</dbReference>
<dbReference type="NCBIfam" id="TIGR02432">
    <property type="entry name" value="lysidine_TilS_N"/>
    <property type="match status" value="1"/>
</dbReference>
<keyword evidence="3 6" id="KW-0547">Nucleotide-binding</keyword>
<dbReference type="Gene3D" id="3.40.50.620">
    <property type="entry name" value="HUPs"/>
    <property type="match status" value="1"/>
</dbReference>
<accession>A0A8B2NW28</accession>
<evidence type="ECO:0000313" key="9">
    <source>
        <dbReference type="Proteomes" id="UP000249590"/>
    </source>
</evidence>
<evidence type="ECO:0000256" key="3">
    <source>
        <dbReference type="ARBA" id="ARBA00022741"/>
    </source>
</evidence>
<dbReference type="SUPFAM" id="SSF52402">
    <property type="entry name" value="Adenine nucleotide alpha hydrolases-like"/>
    <property type="match status" value="1"/>
</dbReference>
<dbReference type="EMBL" id="QHHQ01000001">
    <property type="protein sequence ID" value="RAI03573.1"/>
    <property type="molecule type" value="Genomic_DNA"/>
</dbReference>
<evidence type="ECO:0000259" key="7">
    <source>
        <dbReference type="Pfam" id="PF01171"/>
    </source>
</evidence>
<dbReference type="AlphaFoldDB" id="A0A8B2NW28"/>
<dbReference type="InterPro" id="IPR012795">
    <property type="entry name" value="tRNA_Ile_lys_synt_N"/>
</dbReference>
<keyword evidence="4 6" id="KW-0067">ATP-binding</keyword>
<dbReference type="EC" id="6.3.4.19" evidence="6"/>